<organism evidence="2 3">
    <name type="scientific">Bradyrhizobium yuanmingense</name>
    <dbReference type="NCBI Taxonomy" id="108015"/>
    <lineage>
        <taxon>Bacteria</taxon>
        <taxon>Pseudomonadati</taxon>
        <taxon>Pseudomonadota</taxon>
        <taxon>Alphaproteobacteria</taxon>
        <taxon>Hyphomicrobiales</taxon>
        <taxon>Nitrobacteraceae</taxon>
        <taxon>Bradyrhizobium</taxon>
    </lineage>
</organism>
<evidence type="ECO:0000256" key="1">
    <source>
        <dbReference type="SAM" id="MobiDB-lite"/>
    </source>
</evidence>
<comment type="caution">
    <text evidence="2">The sequence shown here is derived from an EMBL/GenBank/DDBJ whole genome shotgun (WGS) entry which is preliminary data.</text>
</comment>
<gene>
    <name evidence="2" type="ORF">ABH992_005432</name>
</gene>
<reference evidence="2 3" key="1">
    <citation type="submission" date="2024-07" db="EMBL/GenBank/DDBJ databases">
        <title>Genomic Encyclopedia of Type Strains, Phase V (KMG-V): Genome sequencing to study the core and pangenomes of soil and plant-associated prokaryotes.</title>
        <authorList>
            <person name="Whitman W."/>
        </authorList>
    </citation>
    <scope>NUCLEOTIDE SEQUENCE [LARGE SCALE GENOMIC DNA]</scope>
    <source>
        <strain evidence="2 3">USDA 222</strain>
    </source>
</reference>
<feature type="region of interest" description="Disordered" evidence="1">
    <location>
        <begin position="1"/>
        <end position="32"/>
    </location>
</feature>
<feature type="compositionally biased region" description="Polar residues" evidence="1">
    <location>
        <begin position="15"/>
        <end position="25"/>
    </location>
</feature>
<dbReference type="Proteomes" id="UP001565474">
    <property type="component" value="Unassembled WGS sequence"/>
</dbReference>
<protein>
    <submittedName>
        <fullName evidence="2">Uncharacterized protein</fullName>
    </submittedName>
</protein>
<name>A0ABV4GQ85_9BRAD</name>
<keyword evidence="3" id="KW-1185">Reference proteome</keyword>
<sequence length="32" mass="3515">MAQVSRRMIKDMTVGNLSPATQPIKSQRGIEA</sequence>
<dbReference type="EMBL" id="JBGBZN010000002">
    <property type="protein sequence ID" value="MEY9473033.1"/>
    <property type="molecule type" value="Genomic_DNA"/>
</dbReference>
<evidence type="ECO:0000313" key="2">
    <source>
        <dbReference type="EMBL" id="MEY9473033.1"/>
    </source>
</evidence>
<evidence type="ECO:0000313" key="3">
    <source>
        <dbReference type="Proteomes" id="UP001565474"/>
    </source>
</evidence>
<proteinExistence type="predicted"/>
<accession>A0ABV4GQ85</accession>